<dbReference type="InterPro" id="IPR036320">
    <property type="entry name" value="Glycosyl_Trfase_fam3_N_dom_sf"/>
</dbReference>
<dbReference type="InterPro" id="IPR035902">
    <property type="entry name" value="Nuc_phospho_transferase"/>
</dbReference>
<dbReference type="GO" id="GO:0009032">
    <property type="term" value="F:thymidine phosphorylase activity"/>
    <property type="evidence" value="ECO:0007669"/>
    <property type="project" value="UniProtKB-UniRule"/>
</dbReference>
<dbReference type="Pfam" id="PF02885">
    <property type="entry name" value="Glycos_trans_3N"/>
    <property type="match status" value="1"/>
</dbReference>
<dbReference type="PANTHER" id="PTHR10515:SF0">
    <property type="entry name" value="THYMIDINE PHOSPHORYLASE"/>
    <property type="match status" value="1"/>
</dbReference>
<dbReference type="InterPro" id="IPR000053">
    <property type="entry name" value="Thymidine/pyrmidine_PPase"/>
</dbReference>
<proteinExistence type="inferred from homology"/>
<dbReference type="GO" id="GO:0046104">
    <property type="term" value="P:thymidine metabolic process"/>
    <property type="evidence" value="ECO:0007669"/>
    <property type="project" value="UniProtKB-UniRule"/>
</dbReference>
<dbReference type="UniPathway" id="UPA00578">
    <property type="reaction ID" value="UER00638"/>
</dbReference>
<keyword evidence="5 7" id="KW-0808">Transferase</keyword>
<dbReference type="EMBL" id="PQGA01000002">
    <property type="protein sequence ID" value="POR54781.1"/>
    <property type="molecule type" value="Genomic_DNA"/>
</dbReference>
<comment type="similarity">
    <text evidence="1 7">Belongs to the thymidine/pyrimidine-nucleoside phosphorylase family.</text>
</comment>
<evidence type="ECO:0000256" key="4">
    <source>
        <dbReference type="ARBA" id="ARBA00022676"/>
    </source>
</evidence>
<comment type="pathway">
    <text evidence="7">Pyrimidine metabolism; dTMP biosynthesis via salvage pathway; dTMP from thymine: step 1/2.</text>
</comment>
<evidence type="ECO:0000256" key="2">
    <source>
        <dbReference type="ARBA" id="ARBA00011738"/>
    </source>
</evidence>
<dbReference type="Gene3D" id="3.40.1030.10">
    <property type="entry name" value="Nucleoside phosphorylase/phosphoribosyltransferase catalytic domain"/>
    <property type="match status" value="1"/>
</dbReference>
<dbReference type="InterPro" id="IPR013102">
    <property type="entry name" value="PYNP_C"/>
</dbReference>
<dbReference type="EC" id="2.4.2.4" evidence="3 7"/>
<evidence type="ECO:0000313" key="9">
    <source>
        <dbReference type="EMBL" id="POR54781.1"/>
    </source>
</evidence>
<dbReference type="InterPro" id="IPR000312">
    <property type="entry name" value="Glycosyl_Trfase_fam3"/>
</dbReference>
<dbReference type="SUPFAM" id="SSF54680">
    <property type="entry name" value="Pyrimidine nucleoside phosphorylase C-terminal domain"/>
    <property type="match status" value="1"/>
</dbReference>
<feature type="domain" description="Pyrimidine nucleoside phosphorylase C-terminal" evidence="8">
    <location>
        <begin position="350"/>
        <end position="424"/>
    </location>
</feature>
<keyword evidence="10" id="KW-1185">Reference proteome</keyword>
<gene>
    <name evidence="7" type="primary">deoA</name>
    <name evidence="9" type="ORF">B0G62_102391</name>
</gene>
<dbReference type="PANTHER" id="PTHR10515">
    <property type="entry name" value="THYMIDINE PHOSPHORYLASE"/>
    <property type="match status" value="1"/>
</dbReference>
<name>A0A2S4MJE7_9BURK</name>
<dbReference type="InterPro" id="IPR018090">
    <property type="entry name" value="Pyrmidine_PPas_bac/euk"/>
</dbReference>
<comment type="subunit">
    <text evidence="2 7">Homodimer.</text>
</comment>
<accession>A0A2S4MJE7</accession>
<dbReference type="InterPro" id="IPR017459">
    <property type="entry name" value="Glycosyl_Trfase_fam3_N_dom"/>
</dbReference>
<evidence type="ECO:0000259" key="8">
    <source>
        <dbReference type="SMART" id="SM00941"/>
    </source>
</evidence>
<organism evidence="9 10">
    <name type="scientific">Paraburkholderia eburnea</name>
    <dbReference type="NCBI Taxonomy" id="1189126"/>
    <lineage>
        <taxon>Bacteria</taxon>
        <taxon>Pseudomonadati</taxon>
        <taxon>Pseudomonadota</taxon>
        <taxon>Betaproteobacteria</taxon>
        <taxon>Burkholderiales</taxon>
        <taxon>Burkholderiaceae</taxon>
        <taxon>Paraburkholderia</taxon>
    </lineage>
</organism>
<dbReference type="GO" id="GO:0004645">
    <property type="term" value="F:1,4-alpha-oligoglucan phosphorylase activity"/>
    <property type="evidence" value="ECO:0007669"/>
    <property type="project" value="InterPro"/>
</dbReference>
<dbReference type="GO" id="GO:0006206">
    <property type="term" value="P:pyrimidine nucleobase metabolic process"/>
    <property type="evidence" value="ECO:0007669"/>
    <property type="project" value="InterPro"/>
</dbReference>
<dbReference type="HAMAP" id="MF_01628">
    <property type="entry name" value="Thymid_phosp"/>
    <property type="match status" value="1"/>
</dbReference>
<dbReference type="Gene3D" id="1.20.970.10">
    <property type="entry name" value="Transferase, Pyrimidine Nucleoside Phosphorylase, Chain C"/>
    <property type="match status" value="1"/>
</dbReference>
<protein>
    <recommendedName>
        <fullName evidence="3 7">Thymidine phosphorylase</fullName>
        <ecNumber evidence="3 7">2.4.2.4</ecNumber>
    </recommendedName>
    <alternativeName>
        <fullName evidence="7">TdRPase</fullName>
    </alternativeName>
</protein>
<dbReference type="NCBIfam" id="TIGR02643">
    <property type="entry name" value="T_phosphoryl"/>
    <property type="match status" value="1"/>
</dbReference>
<dbReference type="FunFam" id="3.40.1030.10:FF:000001">
    <property type="entry name" value="Thymidine phosphorylase"/>
    <property type="match status" value="1"/>
</dbReference>
<dbReference type="GO" id="GO:0005829">
    <property type="term" value="C:cytosol"/>
    <property type="evidence" value="ECO:0007669"/>
    <property type="project" value="TreeGrafter"/>
</dbReference>
<dbReference type="InterPro" id="IPR036566">
    <property type="entry name" value="PYNP-like_C_sf"/>
</dbReference>
<dbReference type="Pfam" id="PF07831">
    <property type="entry name" value="PYNP_C"/>
    <property type="match status" value="1"/>
</dbReference>
<dbReference type="InterPro" id="IPR017872">
    <property type="entry name" value="Pyrmidine_PPase_CS"/>
</dbReference>
<comment type="function">
    <text evidence="7">The enzymes which catalyze the reversible phosphorolysis of pyrimidine nucleosides are involved in the degradation of these compounds and in their utilization as carbon and energy sources, or in the rescue of pyrimidine bases for nucleotide synthesis.</text>
</comment>
<dbReference type="SUPFAM" id="SSF47648">
    <property type="entry name" value="Nucleoside phosphorylase/phosphoribosyltransferase N-terminal domain"/>
    <property type="match status" value="1"/>
</dbReference>
<comment type="caution">
    <text evidence="9">The sequence shown here is derived from an EMBL/GenBank/DDBJ whole genome shotgun (WGS) entry which is preliminary data.</text>
</comment>
<evidence type="ECO:0000256" key="3">
    <source>
        <dbReference type="ARBA" id="ARBA00011892"/>
    </source>
</evidence>
<dbReference type="NCBIfam" id="TIGR02644">
    <property type="entry name" value="Y_phosphoryl"/>
    <property type="match status" value="1"/>
</dbReference>
<dbReference type="PIRSF" id="PIRSF000478">
    <property type="entry name" value="TP_PyNP"/>
    <property type="match status" value="1"/>
</dbReference>
<dbReference type="PROSITE" id="PS00647">
    <property type="entry name" value="THYMID_PHOSPHORYLASE"/>
    <property type="match status" value="1"/>
</dbReference>
<dbReference type="AlphaFoldDB" id="A0A2S4MJE7"/>
<evidence type="ECO:0000256" key="6">
    <source>
        <dbReference type="ARBA" id="ARBA00048550"/>
    </source>
</evidence>
<keyword evidence="4 7" id="KW-0328">Glycosyltransferase</keyword>
<evidence type="ECO:0000256" key="7">
    <source>
        <dbReference type="HAMAP-Rule" id="MF_01628"/>
    </source>
</evidence>
<evidence type="ECO:0000313" key="10">
    <source>
        <dbReference type="Proteomes" id="UP000237381"/>
    </source>
</evidence>
<dbReference type="SMART" id="SM00941">
    <property type="entry name" value="PYNP_C"/>
    <property type="match status" value="1"/>
</dbReference>
<dbReference type="Proteomes" id="UP000237381">
    <property type="component" value="Unassembled WGS sequence"/>
</dbReference>
<comment type="catalytic activity">
    <reaction evidence="6 7">
        <text>thymidine + phosphate = 2-deoxy-alpha-D-ribose 1-phosphate + thymine</text>
        <dbReference type="Rhea" id="RHEA:16037"/>
        <dbReference type="ChEBI" id="CHEBI:17748"/>
        <dbReference type="ChEBI" id="CHEBI:17821"/>
        <dbReference type="ChEBI" id="CHEBI:43474"/>
        <dbReference type="ChEBI" id="CHEBI:57259"/>
        <dbReference type="EC" id="2.4.2.4"/>
    </reaction>
</comment>
<dbReference type="RefSeq" id="WP_167401191.1">
    <property type="nucleotide sequence ID" value="NZ_PQGA01000002.1"/>
</dbReference>
<reference evidence="9 10" key="1">
    <citation type="submission" date="2018-01" db="EMBL/GenBank/DDBJ databases">
        <title>Genomic Encyclopedia of Type Strains, Phase III (KMG-III): the genomes of soil and plant-associated and newly described type strains.</title>
        <authorList>
            <person name="Whitman W."/>
        </authorList>
    </citation>
    <scope>NUCLEOTIDE SEQUENCE [LARGE SCALE GENOMIC DNA]</scope>
    <source>
        <strain evidence="9 10">JCM 18070</strain>
    </source>
</reference>
<dbReference type="Gene3D" id="3.90.1170.30">
    <property type="entry name" value="Pyrimidine nucleoside phosphorylase-like, C-terminal domain"/>
    <property type="match status" value="1"/>
</dbReference>
<dbReference type="SUPFAM" id="SSF52418">
    <property type="entry name" value="Nucleoside phosphorylase/phosphoribosyltransferase catalytic domain"/>
    <property type="match status" value="1"/>
</dbReference>
<dbReference type="NCBIfam" id="NF004490">
    <property type="entry name" value="PRK05820.1"/>
    <property type="match status" value="1"/>
</dbReference>
<dbReference type="Pfam" id="PF00591">
    <property type="entry name" value="Glycos_transf_3"/>
    <property type="match status" value="1"/>
</dbReference>
<evidence type="ECO:0000256" key="5">
    <source>
        <dbReference type="ARBA" id="ARBA00022679"/>
    </source>
</evidence>
<sequence>MFLPQEFVRKVRDRQPLDKQEIAQFVEGVTSGQVTEGQIAAFAMAVYFNELPIDARVALTLAQRDSGDVLDWRALNLNGPVVDKHSTGGVGDLTSLLLGPMVAACGGYVPMISGRGLGHTGGTLDKFESIPGYNVAPDTDTFRRVVKEVGVAIIGQTARLAPADKRIYAVRDVTATVESVSMITASILSKKLSAGLDGLAMDVKVGSGAFMPTYEKSVELARSIVDVGNGAGMKTTATLTDMSQSLAPCAGNALEVACAIDYLSGKARPARLHEVTMALAAQMLLIGKLAKDEADAHARLLAVLESGAAAERFARMVKALGGPADLLERPHTHLARADVIVPVPAPRGGHVARVDARALGIAVVGLGGGRMKTTDTLDYSVGLSGLIELGERVEEGQPLGVVHARNEDAAKRAVSEVQRAYTIGDDAGALPPVIHALLD</sequence>
<evidence type="ECO:0000256" key="1">
    <source>
        <dbReference type="ARBA" id="ARBA00006915"/>
    </source>
</evidence>
<dbReference type="InterPro" id="IPR013465">
    <property type="entry name" value="Thymidine_Pase"/>
</dbReference>